<evidence type="ECO:0000313" key="3">
    <source>
        <dbReference type="Proteomes" id="UP000799302"/>
    </source>
</evidence>
<sequence>MFILPITLLALSVAATPLSNKPYCPPQSATPAEQTTIFNEFINTFINKGAVIKALEVHAADTYIQHNPSALSGKEATINFFKSMPPGAKTTREIINQGFGGNNTGFVHYKMQRGEGKWTAVVDVYRMEGTCVVEHWDVMQEKPAGAKNPLAMWS</sequence>
<feature type="chain" id="PRO_5025484489" description="SnoaL-like domain-containing protein" evidence="1">
    <location>
        <begin position="16"/>
        <end position="154"/>
    </location>
</feature>
<accession>A0A6A6UDW3</accession>
<evidence type="ECO:0000313" key="2">
    <source>
        <dbReference type="EMBL" id="KAF2670475.1"/>
    </source>
</evidence>
<organism evidence="2 3">
    <name type="scientific">Microthyrium microscopicum</name>
    <dbReference type="NCBI Taxonomy" id="703497"/>
    <lineage>
        <taxon>Eukaryota</taxon>
        <taxon>Fungi</taxon>
        <taxon>Dikarya</taxon>
        <taxon>Ascomycota</taxon>
        <taxon>Pezizomycotina</taxon>
        <taxon>Dothideomycetes</taxon>
        <taxon>Dothideomycetes incertae sedis</taxon>
        <taxon>Microthyriales</taxon>
        <taxon>Microthyriaceae</taxon>
        <taxon>Microthyrium</taxon>
    </lineage>
</organism>
<dbReference type="InterPro" id="IPR032710">
    <property type="entry name" value="NTF2-like_dom_sf"/>
</dbReference>
<evidence type="ECO:0000256" key="1">
    <source>
        <dbReference type="SAM" id="SignalP"/>
    </source>
</evidence>
<dbReference type="OrthoDB" id="2820488at2759"/>
<protein>
    <recommendedName>
        <fullName evidence="4">SnoaL-like domain-containing protein</fullName>
    </recommendedName>
</protein>
<dbReference type="SUPFAM" id="SSF54427">
    <property type="entry name" value="NTF2-like"/>
    <property type="match status" value="1"/>
</dbReference>
<gene>
    <name evidence="2" type="ORF">BT63DRAFT_439506</name>
</gene>
<evidence type="ECO:0008006" key="4">
    <source>
        <dbReference type="Google" id="ProtNLM"/>
    </source>
</evidence>
<name>A0A6A6UDW3_9PEZI</name>
<dbReference type="Proteomes" id="UP000799302">
    <property type="component" value="Unassembled WGS sequence"/>
</dbReference>
<feature type="signal peptide" evidence="1">
    <location>
        <begin position="1"/>
        <end position="15"/>
    </location>
</feature>
<reference evidence="2" key="1">
    <citation type="journal article" date="2020" name="Stud. Mycol.">
        <title>101 Dothideomycetes genomes: a test case for predicting lifestyles and emergence of pathogens.</title>
        <authorList>
            <person name="Haridas S."/>
            <person name="Albert R."/>
            <person name="Binder M."/>
            <person name="Bloem J."/>
            <person name="Labutti K."/>
            <person name="Salamov A."/>
            <person name="Andreopoulos B."/>
            <person name="Baker S."/>
            <person name="Barry K."/>
            <person name="Bills G."/>
            <person name="Bluhm B."/>
            <person name="Cannon C."/>
            <person name="Castanera R."/>
            <person name="Culley D."/>
            <person name="Daum C."/>
            <person name="Ezra D."/>
            <person name="Gonzalez J."/>
            <person name="Henrissat B."/>
            <person name="Kuo A."/>
            <person name="Liang C."/>
            <person name="Lipzen A."/>
            <person name="Lutzoni F."/>
            <person name="Magnuson J."/>
            <person name="Mondo S."/>
            <person name="Nolan M."/>
            <person name="Ohm R."/>
            <person name="Pangilinan J."/>
            <person name="Park H.-J."/>
            <person name="Ramirez L."/>
            <person name="Alfaro M."/>
            <person name="Sun H."/>
            <person name="Tritt A."/>
            <person name="Yoshinaga Y."/>
            <person name="Zwiers L.-H."/>
            <person name="Turgeon B."/>
            <person name="Goodwin S."/>
            <person name="Spatafora J."/>
            <person name="Crous P."/>
            <person name="Grigoriev I."/>
        </authorList>
    </citation>
    <scope>NUCLEOTIDE SEQUENCE</scope>
    <source>
        <strain evidence="2">CBS 115976</strain>
    </source>
</reference>
<dbReference type="AlphaFoldDB" id="A0A6A6UDW3"/>
<dbReference type="Gene3D" id="3.10.450.50">
    <property type="match status" value="1"/>
</dbReference>
<proteinExistence type="predicted"/>
<keyword evidence="1" id="KW-0732">Signal</keyword>
<keyword evidence="3" id="KW-1185">Reference proteome</keyword>
<dbReference type="EMBL" id="MU004234">
    <property type="protein sequence ID" value="KAF2670475.1"/>
    <property type="molecule type" value="Genomic_DNA"/>
</dbReference>